<sequence>MRLIHNSNSDFLYQNSPAQTCLDQRLGYPSGSISATSVDFSVVFARKSSTTMSTPATISVHNDLSTSQTGITLRTTNDKSPNRV</sequence>
<evidence type="ECO:0000313" key="2">
    <source>
        <dbReference type="Proteomes" id="UP000276133"/>
    </source>
</evidence>
<dbReference type="AlphaFoldDB" id="A0A3M7Q544"/>
<proteinExistence type="predicted"/>
<dbReference type="STRING" id="10195.A0A3M7Q544"/>
<dbReference type="Proteomes" id="UP000276133">
    <property type="component" value="Unassembled WGS sequence"/>
</dbReference>
<gene>
    <name evidence="1" type="ORF">BpHYR1_015245</name>
</gene>
<name>A0A3M7Q544_BRAPC</name>
<protein>
    <submittedName>
        <fullName evidence="1">Uncharacterized protein</fullName>
    </submittedName>
</protein>
<keyword evidence="2" id="KW-1185">Reference proteome</keyword>
<evidence type="ECO:0000313" key="1">
    <source>
        <dbReference type="EMBL" id="RNA06324.1"/>
    </source>
</evidence>
<dbReference type="OrthoDB" id="5852090at2759"/>
<comment type="caution">
    <text evidence="1">The sequence shown here is derived from an EMBL/GenBank/DDBJ whole genome shotgun (WGS) entry which is preliminary data.</text>
</comment>
<reference evidence="1 2" key="1">
    <citation type="journal article" date="2018" name="Sci. Rep.">
        <title>Genomic signatures of local adaptation to the degree of environmental predictability in rotifers.</title>
        <authorList>
            <person name="Franch-Gras L."/>
            <person name="Hahn C."/>
            <person name="Garcia-Roger E.M."/>
            <person name="Carmona M.J."/>
            <person name="Serra M."/>
            <person name="Gomez A."/>
        </authorList>
    </citation>
    <scope>NUCLEOTIDE SEQUENCE [LARGE SCALE GENOMIC DNA]</scope>
    <source>
        <strain evidence="1">HYR1</strain>
    </source>
</reference>
<dbReference type="AntiFam" id="ANF00232">
    <property type="entry name" value="Shadow ORF (opposite metK)"/>
</dbReference>
<accession>A0A3M7Q544</accession>
<organism evidence="1 2">
    <name type="scientific">Brachionus plicatilis</name>
    <name type="common">Marine rotifer</name>
    <name type="synonym">Brachionus muelleri</name>
    <dbReference type="NCBI Taxonomy" id="10195"/>
    <lineage>
        <taxon>Eukaryota</taxon>
        <taxon>Metazoa</taxon>
        <taxon>Spiralia</taxon>
        <taxon>Gnathifera</taxon>
        <taxon>Rotifera</taxon>
        <taxon>Eurotatoria</taxon>
        <taxon>Monogononta</taxon>
        <taxon>Pseudotrocha</taxon>
        <taxon>Ploima</taxon>
        <taxon>Brachionidae</taxon>
        <taxon>Brachionus</taxon>
    </lineage>
</organism>
<dbReference type="EMBL" id="REGN01007433">
    <property type="protein sequence ID" value="RNA06324.1"/>
    <property type="molecule type" value="Genomic_DNA"/>
</dbReference>